<keyword evidence="4" id="KW-1133">Transmembrane helix</keyword>
<gene>
    <name evidence="5" type="ORF">AXE76_00155</name>
</gene>
<sequence length="393" mass="44103">MKLNSAVTKVYAFLNKISQNKLFKNQTNATQANEISLTASPATESDATQIIPTQIALNQTNATNLTETNLTSSPATNSPEAPAKKPHAAHKSQQKSMLRKIIEPIAFVLAGLLCFAYPVCSTLWNNRVSKEISSEYDKYNHDQAGDVRRAHLRAARRYNARHKAIITSDPYDGTTDYMNKPEYKEYAKQLDEPMGIMGIVKIPKIGVKLPIYHGSSQEVLAHGAGHLYGTDLPVGGKNRHAVVTAHTGLPDATMFDDLVNLKKGDYFYFDVQGETLRYKVFRISVVDPHDISLLQREKGRDLATLLTCTPYGVNSHRLLVTGYRVLPDPVKAPEDRVQWPLWMTLFVLAMILTFAVLATMVATLWRKKRDEIYVRGRHLLTVSRSVLRKLRRG</sequence>
<feature type="region of interest" description="Disordered" evidence="3">
    <location>
        <begin position="67"/>
        <end position="95"/>
    </location>
</feature>
<evidence type="ECO:0000313" key="5">
    <source>
        <dbReference type="EMBL" id="RFD74680.1"/>
    </source>
</evidence>
<dbReference type="NCBIfam" id="TIGR01076">
    <property type="entry name" value="sortase_fam"/>
    <property type="match status" value="1"/>
</dbReference>
<keyword evidence="4" id="KW-0472">Membrane</keyword>
<reference evidence="5 6" key="1">
    <citation type="submission" date="2016-02" db="EMBL/GenBank/DDBJ databases">
        <title>Gardnerella vaginalis Subgroups Defined by cpn60 Sequencing and Sialidase Activity in Isolates from Canada, Belgium and Kenya.</title>
        <authorList>
            <person name="Schellenberg J."/>
            <person name="Paramel Jayaprakash T."/>
            <person name="Withana Gamage N."/>
            <person name="Patterson M.H."/>
            <person name="Vaneechoutte M."/>
            <person name="Hill J.E."/>
        </authorList>
    </citation>
    <scope>NUCLEOTIDE SEQUENCE [LARGE SCALE GENOMIC DNA]</scope>
    <source>
        <strain evidence="5 6">N160</strain>
    </source>
</reference>
<evidence type="ECO:0000256" key="4">
    <source>
        <dbReference type="SAM" id="Phobius"/>
    </source>
</evidence>
<dbReference type="AlphaFoldDB" id="A0A3E1INY0"/>
<dbReference type="Proteomes" id="UP000258888">
    <property type="component" value="Unassembled WGS sequence"/>
</dbReference>
<evidence type="ECO:0000256" key="3">
    <source>
        <dbReference type="SAM" id="MobiDB-lite"/>
    </source>
</evidence>
<evidence type="ECO:0000256" key="2">
    <source>
        <dbReference type="PIRSR" id="PIRSR605754-1"/>
    </source>
</evidence>
<name>A0A3E1INY0_GARVA</name>
<proteinExistence type="predicted"/>
<keyword evidence="1" id="KW-0378">Hydrolase</keyword>
<feature type="active site" description="Proton donor/acceptor" evidence="2">
    <location>
        <position position="246"/>
    </location>
</feature>
<dbReference type="GO" id="GO:0016787">
    <property type="term" value="F:hydrolase activity"/>
    <property type="evidence" value="ECO:0007669"/>
    <property type="project" value="UniProtKB-KW"/>
</dbReference>
<protein>
    <submittedName>
        <fullName evidence="5">Sortase</fullName>
    </submittedName>
</protein>
<dbReference type="Pfam" id="PF04203">
    <property type="entry name" value="Sortase"/>
    <property type="match status" value="1"/>
</dbReference>
<dbReference type="NCBIfam" id="NF033745">
    <property type="entry name" value="class_C_sortase"/>
    <property type="match status" value="1"/>
</dbReference>
<accession>A0A3E1INY0</accession>
<dbReference type="RefSeq" id="WP_116793846.1">
    <property type="nucleotide sequence ID" value="NZ_LSLH01000001.1"/>
</dbReference>
<evidence type="ECO:0000256" key="1">
    <source>
        <dbReference type="ARBA" id="ARBA00022801"/>
    </source>
</evidence>
<dbReference type="EMBL" id="LSLH01000001">
    <property type="protein sequence ID" value="RFD74680.1"/>
    <property type="molecule type" value="Genomic_DNA"/>
</dbReference>
<dbReference type="CDD" id="cd05827">
    <property type="entry name" value="Sortase_C"/>
    <property type="match status" value="1"/>
</dbReference>
<organism evidence="5 6">
    <name type="scientific">Gardnerella vaginalis</name>
    <dbReference type="NCBI Taxonomy" id="2702"/>
    <lineage>
        <taxon>Bacteria</taxon>
        <taxon>Bacillati</taxon>
        <taxon>Actinomycetota</taxon>
        <taxon>Actinomycetes</taxon>
        <taxon>Bifidobacteriales</taxon>
        <taxon>Bifidobacteriaceae</taxon>
        <taxon>Gardnerella</taxon>
    </lineage>
</organism>
<feature type="transmembrane region" description="Helical" evidence="4">
    <location>
        <begin position="339"/>
        <end position="365"/>
    </location>
</feature>
<dbReference type="SUPFAM" id="SSF63817">
    <property type="entry name" value="Sortase"/>
    <property type="match status" value="1"/>
</dbReference>
<keyword evidence="6" id="KW-1185">Reference proteome</keyword>
<keyword evidence="4" id="KW-0812">Transmembrane</keyword>
<evidence type="ECO:0000313" key="6">
    <source>
        <dbReference type="Proteomes" id="UP000258888"/>
    </source>
</evidence>
<feature type="compositionally biased region" description="Basic residues" evidence="3">
    <location>
        <begin position="84"/>
        <end position="93"/>
    </location>
</feature>
<feature type="active site" description="Acyl-thioester intermediate" evidence="2">
    <location>
        <position position="308"/>
    </location>
</feature>
<dbReference type="InterPro" id="IPR023365">
    <property type="entry name" value="Sortase_dom-sf"/>
</dbReference>
<dbReference type="Gene3D" id="2.40.260.10">
    <property type="entry name" value="Sortase"/>
    <property type="match status" value="1"/>
</dbReference>
<dbReference type="InterPro" id="IPR042002">
    <property type="entry name" value="Sortase_C"/>
</dbReference>
<comment type="caution">
    <text evidence="5">The sequence shown here is derived from an EMBL/GenBank/DDBJ whole genome shotgun (WGS) entry which is preliminary data.</text>
</comment>
<dbReference type="InterPro" id="IPR005754">
    <property type="entry name" value="Sortase"/>
</dbReference>